<name>A0A316G799_9RHOB</name>
<dbReference type="NCBIfam" id="TIGR00032">
    <property type="entry name" value="argG"/>
    <property type="match status" value="1"/>
</dbReference>
<comment type="subunit">
    <text evidence="2 9">Homotetramer.</text>
</comment>
<dbReference type="RefSeq" id="WP_109759192.1">
    <property type="nucleotide sequence ID" value="NZ_CP034588.1"/>
</dbReference>
<reference evidence="12 13" key="1">
    <citation type="submission" date="2018-05" db="EMBL/GenBank/DDBJ databases">
        <title>Genomic Encyclopedia of Type Strains, Phase IV (KMG-IV): sequencing the most valuable type-strain genomes for metagenomic binning, comparative biology and taxonomic classification.</title>
        <authorList>
            <person name="Goeker M."/>
        </authorList>
    </citation>
    <scope>NUCLEOTIDE SEQUENCE [LARGE SCALE GENOMIC DNA]</scope>
    <source>
        <strain evidence="12 13">DSM 103371</strain>
    </source>
</reference>
<dbReference type="PROSITE" id="PS00565">
    <property type="entry name" value="ARGININOSUCCIN_SYN_2"/>
    <property type="match status" value="1"/>
</dbReference>
<keyword evidence="6 9" id="KW-0028">Amino-acid biosynthesis</keyword>
<accession>A0A316G799</accession>
<keyword evidence="8 9" id="KW-0067">ATP-binding</keyword>
<evidence type="ECO:0000256" key="2">
    <source>
        <dbReference type="ARBA" id="ARBA00011881"/>
    </source>
</evidence>
<dbReference type="GO" id="GO:0006526">
    <property type="term" value="P:L-arginine biosynthetic process"/>
    <property type="evidence" value="ECO:0007669"/>
    <property type="project" value="UniProtKB-UniRule"/>
</dbReference>
<feature type="binding site" evidence="9">
    <location>
        <position position="278"/>
    </location>
    <ligand>
        <name>L-citrulline</name>
        <dbReference type="ChEBI" id="CHEBI:57743"/>
    </ligand>
</feature>
<dbReference type="KEGG" id="salo:EF888_21165"/>
<dbReference type="EMBL" id="QGGV01000004">
    <property type="protein sequence ID" value="PWK56502.1"/>
    <property type="molecule type" value="Genomic_DNA"/>
</dbReference>
<dbReference type="NCBIfam" id="NF001770">
    <property type="entry name" value="PRK00509.1"/>
    <property type="match status" value="1"/>
</dbReference>
<evidence type="ECO:0000256" key="6">
    <source>
        <dbReference type="ARBA" id="ARBA00022605"/>
    </source>
</evidence>
<dbReference type="GO" id="GO:0004055">
    <property type="term" value="F:argininosuccinate synthase activity"/>
    <property type="evidence" value="ECO:0007669"/>
    <property type="project" value="UniProtKB-UniRule"/>
</dbReference>
<keyword evidence="13" id="KW-1185">Reference proteome</keyword>
<evidence type="ECO:0000259" key="10">
    <source>
        <dbReference type="Pfam" id="PF00764"/>
    </source>
</evidence>
<keyword evidence="7 9" id="KW-0547">Nucleotide-binding</keyword>
<dbReference type="InterPro" id="IPR001518">
    <property type="entry name" value="Arginosuc_synth"/>
</dbReference>
<dbReference type="Gene3D" id="3.40.50.620">
    <property type="entry name" value="HUPs"/>
    <property type="match status" value="1"/>
</dbReference>
<feature type="binding site" evidence="9">
    <location>
        <position position="95"/>
    </location>
    <ligand>
        <name>L-citrulline</name>
        <dbReference type="ChEBI" id="CHEBI:57743"/>
    </ligand>
</feature>
<proteinExistence type="inferred from homology"/>
<feature type="domain" description="Arginosuccinate synthase-like N-terminal" evidence="10">
    <location>
        <begin position="6"/>
        <end position="169"/>
    </location>
</feature>
<dbReference type="HAMAP" id="MF_00005">
    <property type="entry name" value="Arg_succ_synth_type1"/>
    <property type="match status" value="1"/>
</dbReference>
<feature type="binding site" evidence="9">
    <location>
        <position position="266"/>
    </location>
    <ligand>
        <name>L-citrulline</name>
        <dbReference type="ChEBI" id="CHEBI:57743"/>
    </ligand>
</feature>
<keyword evidence="5 9" id="KW-0436">Ligase</keyword>
<evidence type="ECO:0000313" key="12">
    <source>
        <dbReference type="EMBL" id="PWK56502.1"/>
    </source>
</evidence>
<dbReference type="GO" id="GO:0000053">
    <property type="term" value="P:argininosuccinate metabolic process"/>
    <property type="evidence" value="ECO:0007669"/>
    <property type="project" value="TreeGrafter"/>
</dbReference>
<dbReference type="InterPro" id="IPR018223">
    <property type="entry name" value="Arginosuc_synth_CS"/>
</dbReference>
<comment type="subcellular location">
    <subcellularLocation>
        <location evidence="9">Cytoplasm</location>
    </subcellularLocation>
</comment>
<feature type="binding site" evidence="9">
    <location>
        <begin position="10"/>
        <end position="18"/>
    </location>
    <ligand>
        <name>ATP</name>
        <dbReference type="ChEBI" id="CHEBI:30616"/>
    </ligand>
</feature>
<feature type="binding site" evidence="9">
    <location>
        <position position="130"/>
    </location>
    <ligand>
        <name>L-citrulline</name>
        <dbReference type="ChEBI" id="CHEBI:57743"/>
    </ligand>
</feature>
<dbReference type="AlphaFoldDB" id="A0A316G799"/>
<dbReference type="GO" id="GO:0005737">
    <property type="term" value="C:cytoplasm"/>
    <property type="evidence" value="ECO:0007669"/>
    <property type="project" value="UniProtKB-SubCell"/>
</dbReference>
<evidence type="ECO:0000256" key="5">
    <source>
        <dbReference type="ARBA" id="ARBA00022598"/>
    </source>
</evidence>
<feature type="binding site" evidence="9">
    <location>
        <position position="90"/>
    </location>
    <ligand>
        <name>L-citrulline</name>
        <dbReference type="ChEBI" id="CHEBI:57743"/>
    </ligand>
</feature>
<evidence type="ECO:0000256" key="7">
    <source>
        <dbReference type="ARBA" id="ARBA00022741"/>
    </source>
</evidence>
<comment type="catalytic activity">
    <reaction evidence="9">
        <text>L-citrulline + L-aspartate + ATP = 2-(N(omega)-L-arginino)succinate + AMP + diphosphate + H(+)</text>
        <dbReference type="Rhea" id="RHEA:10932"/>
        <dbReference type="ChEBI" id="CHEBI:15378"/>
        <dbReference type="ChEBI" id="CHEBI:29991"/>
        <dbReference type="ChEBI" id="CHEBI:30616"/>
        <dbReference type="ChEBI" id="CHEBI:33019"/>
        <dbReference type="ChEBI" id="CHEBI:57472"/>
        <dbReference type="ChEBI" id="CHEBI:57743"/>
        <dbReference type="ChEBI" id="CHEBI:456215"/>
        <dbReference type="EC" id="6.3.4.5"/>
    </reaction>
</comment>
<dbReference type="FunFam" id="3.90.1260.10:FF:000007">
    <property type="entry name" value="Argininosuccinate synthase"/>
    <property type="match status" value="1"/>
</dbReference>
<dbReference type="PANTHER" id="PTHR11587:SF2">
    <property type="entry name" value="ARGININOSUCCINATE SYNTHASE"/>
    <property type="match status" value="1"/>
</dbReference>
<dbReference type="PROSITE" id="PS00564">
    <property type="entry name" value="ARGININOSUCCIN_SYN_1"/>
    <property type="match status" value="1"/>
</dbReference>
<dbReference type="InterPro" id="IPR048268">
    <property type="entry name" value="Arginosuc_syn_C"/>
</dbReference>
<dbReference type="UniPathway" id="UPA00068">
    <property type="reaction ID" value="UER00113"/>
</dbReference>
<feature type="binding site" evidence="9">
    <location>
        <position position="126"/>
    </location>
    <ligand>
        <name>L-aspartate</name>
        <dbReference type="ChEBI" id="CHEBI:29991"/>
    </ligand>
</feature>
<evidence type="ECO:0000313" key="13">
    <source>
        <dbReference type="Proteomes" id="UP000245390"/>
    </source>
</evidence>
<dbReference type="CDD" id="cd01999">
    <property type="entry name" value="ASS"/>
    <property type="match status" value="1"/>
</dbReference>
<keyword evidence="9" id="KW-0963">Cytoplasm</keyword>
<dbReference type="Proteomes" id="UP000245390">
    <property type="component" value="Unassembled WGS sequence"/>
</dbReference>
<protein>
    <recommendedName>
        <fullName evidence="3 9">Argininosuccinate synthase</fullName>
        <ecNumber evidence="3 9">6.3.4.5</ecNumber>
    </recommendedName>
    <alternativeName>
        <fullName evidence="9">Citrulline--aspartate ligase</fullName>
    </alternativeName>
</protein>
<gene>
    <name evidence="9" type="primary">argG</name>
    <name evidence="12" type="ORF">C8D95_104174</name>
</gene>
<evidence type="ECO:0000256" key="8">
    <source>
        <dbReference type="ARBA" id="ARBA00022840"/>
    </source>
</evidence>
<dbReference type="FunFam" id="3.40.50.620:FF:000019">
    <property type="entry name" value="Argininosuccinate synthase"/>
    <property type="match status" value="1"/>
</dbReference>
<keyword evidence="4 9" id="KW-0055">Arginine biosynthesis</keyword>
<dbReference type="SUPFAM" id="SSF69864">
    <property type="entry name" value="Argininosuccinate synthetase, C-terminal domain"/>
    <property type="match status" value="1"/>
</dbReference>
<dbReference type="InterPro" id="IPR014729">
    <property type="entry name" value="Rossmann-like_a/b/a_fold"/>
</dbReference>
<dbReference type="InterPro" id="IPR023434">
    <property type="entry name" value="Arginosuc_synth_type_1_subfam"/>
</dbReference>
<dbReference type="Gene3D" id="1.20.5.470">
    <property type="entry name" value="Single helix bin"/>
    <property type="match status" value="1"/>
</dbReference>
<organism evidence="12 13">
    <name type="scientific">Silicimonas algicola</name>
    <dbReference type="NCBI Taxonomy" id="1826607"/>
    <lineage>
        <taxon>Bacteria</taxon>
        <taxon>Pseudomonadati</taxon>
        <taxon>Pseudomonadota</taxon>
        <taxon>Alphaproteobacteria</taxon>
        <taxon>Rhodobacterales</taxon>
        <taxon>Paracoccaceae</taxon>
    </lineage>
</organism>
<dbReference type="Gene3D" id="3.90.1260.10">
    <property type="entry name" value="Argininosuccinate synthetase, chain A, domain 2"/>
    <property type="match status" value="1"/>
</dbReference>
<dbReference type="OrthoDB" id="9801641at2"/>
<evidence type="ECO:0000256" key="3">
    <source>
        <dbReference type="ARBA" id="ARBA00012286"/>
    </source>
</evidence>
<comment type="similarity">
    <text evidence="9">Belongs to the argininosuccinate synthase family. Type 1 subfamily.</text>
</comment>
<evidence type="ECO:0000256" key="4">
    <source>
        <dbReference type="ARBA" id="ARBA00022571"/>
    </source>
</evidence>
<evidence type="ECO:0000256" key="9">
    <source>
        <dbReference type="HAMAP-Rule" id="MF_00005"/>
    </source>
</evidence>
<dbReference type="GO" id="GO:0005524">
    <property type="term" value="F:ATP binding"/>
    <property type="evidence" value="ECO:0007669"/>
    <property type="project" value="UniProtKB-UniRule"/>
</dbReference>
<feature type="binding site" evidence="9">
    <location>
        <position position="181"/>
    </location>
    <ligand>
        <name>L-citrulline</name>
        <dbReference type="ChEBI" id="CHEBI:57743"/>
    </ligand>
</feature>
<feature type="binding site" evidence="9">
    <location>
        <position position="127"/>
    </location>
    <ligand>
        <name>L-aspartate</name>
        <dbReference type="ChEBI" id="CHEBI:29991"/>
    </ligand>
</feature>
<feature type="binding site" evidence="9">
    <location>
        <position position="190"/>
    </location>
    <ligand>
        <name>L-citrulline</name>
        <dbReference type="ChEBI" id="CHEBI:57743"/>
    </ligand>
</feature>
<dbReference type="PANTHER" id="PTHR11587">
    <property type="entry name" value="ARGININOSUCCINATE SYNTHASE"/>
    <property type="match status" value="1"/>
</dbReference>
<dbReference type="EC" id="6.3.4.5" evidence="3 9"/>
<feature type="binding site" evidence="9">
    <location>
        <position position="126"/>
    </location>
    <ligand>
        <name>L-citrulline</name>
        <dbReference type="ChEBI" id="CHEBI:57743"/>
    </ligand>
</feature>
<feature type="binding site" evidence="9">
    <location>
        <position position="37"/>
    </location>
    <ligand>
        <name>ATP</name>
        <dbReference type="ChEBI" id="CHEBI:30616"/>
    </ligand>
</feature>
<evidence type="ECO:0000259" key="11">
    <source>
        <dbReference type="Pfam" id="PF20979"/>
    </source>
</evidence>
<dbReference type="InterPro" id="IPR024074">
    <property type="entry name" value="AS_cat/multimer_dom_body"/>
</dbReference>
<sequence>MSAPKKVVLAYSGGLDTSIILKWLQTEYGCEVVTFTADLGQGEELDPARKKAELLGIKPSNIFIEDVREEFVRDFVFPMFRANALYEGQYLLGTSIARPLISKRLVEIAAETGADAVAHGATGKGNDQVRFELSAYALNPDIKVIAPWRLWDLTSRTKLLEFAEANQIPIARDKRGEAPFSVDANLLHTSSEGRVLENPAEEAPDYVLQRITRPEDAPDQPEMVEITFEKGDAVAIDGRAMSPATILTRLNELGGKHGVGILDLVENRFVGMKSRGLYETPGGTILLEAHRGIEQITLDSGSGHLKDSIMPRYAEFIYNGFWFSPERRMLQALIDASQEHVSGTVRVKLYKGSARTVARWSEQSLYSEAHVTFEEDAGAYDQKDAQGFIQLNALRLKLLAARDRRLKR</sequence>
<comment type="caution">
    <text evidence="12">The sequence shown here is derived from an EMBL/GenBank/DDBJ whole genome shotgun (WGS) entry which is preliminary data.</text>
</comment>
<dbReference type="Pfam" id="PF00764">
    <property type="entry name" value="Arginosuc_synth"/>
    <property type="match status" value="1"/>
</dbReference>
<feature type="binding site" evidence="9">
    <location>
        <position position="120"/>
    </location>
    <ligand>
        <name>ATP</name>
        <dbReference type="ChEBI" id="CHEBI:30616"/>
    </ligand>
</feature>
<feature type="binding site" evidence="9">
    <location>
        <position position="122"/>
    </location>
    <ligand>
        <name>L-aspartate</name>
        <dbReference type="ChEBI" id="CHEBI:29991"/>
    </ligand>
</feature>
<evidence type="ECO:0000256" key="1">
    <source>
        <dbReference type="ARBA" id="ARBA00004967"/>
    </source>
</evidence>
<dbReference type="Pfam" id="PF20979">
    <property type="entry name" value="Arginosuc_syn_C"/>
    <property type="match status" value="1"/>
</dbReference>
<feature type="domain" description="Arginosuccinate synthase C-terminal" evidence="11">
    <location>
        <begin position="180"/>
        <end position="398"/>
    </location>
</feature>
<dbReference type="GO" id="GO:0000050">
    <property type="term" value="P:urea cycle"/>
    <property type="evidence" value="ECO:0007669"/>
    <property type="project" value="TreeGrafter"/>
</dbReference>
<comment type="pathway">
    <text evidence="1 9">Amino-acid biosynthesis; L-arginine biosynthesis; L-arginine from L-ornithine and carbamoyl phosphate: step 2/3.</text>
</comment>
<dbReference type="InterPro" id="IPR048267">
    <property type="entry name" value="Arginosuc_syn_N"/>
</dbReference>
<dbReference type="SUPFAM" id="SSF52402">
    <property type="entry name" value="Adenine nucleotide alpha hydrolases-like"/>
    <property type="match status" value="1"/>
</dbReference>